<dbReference type="Proteomes" id="UP000709959">
    <property type="component" value="Unassembled WGS sequence"/>
</dbReference>
<dbReference type="AlphaFoldDB" id="A0A936F428"/>
<dbReference type="GO" id="GO:0003998">
    <property type="term" value="F:acylphosphatase activity"/>
    <property type="evidence" value="ECO:0007669"/>
    <property type="project" value="UniProtKB-EC"/>
</dbReference>
<name>A0A936F428_9BACT</name>
<gene>
    <name evidence="7" type="ORF">IPN91_13665</name>
</gene>
<evidence type="ECO:0000256" key="3">
    <source>
        <dbReference type="ARBA" id="ARBA00047645"/>
    </source>
</evidence>
<proteinExistence type="inferred from homology"/>
<feature type="domain" description="Acylphosphatase-like" evidence="6">
    <location>
        <begin position="2"/>
        <end position="90"/>
    </location>
</feature>
<organism evidence="7 8">
    <name type="scientific">Candidatus Geothrix odensensis</name>
    <dbReference type="NCBI Taxonomy" id="2954440"/>
    <lineage>
        <taxon>Bacteria</taxon>
        <taxon>Pseudomonadati</taxon>
        <taxon>Acidobacteriota</taxon>
        <taxon>Holophagae</taxon>
        <taxon>Holophagales</taxon>
        <taxon>Holophagaceae</taxon>
        <taxon>Geothrix</taxon>
    </lineage>
</organism>
<dbReference type="Gene3D" id="3.30.70.100">
    <property type="match status" value="1"/>
</dbReference>
<dbReference type="EMBL" id="JADKCH010000025">
    <property type="protein sequence ID" value="MBK8573641.1"/>
    <property type="molecule type" value="Genomic_DNA"/>
</dbReference>
<dbReference type="SUPFAM" id="SSF54975">
    <property type="entry name" value="Acylphosphatase/BLUF domain-like"/>
    <property type="match status" value="1"/>
</dbReference>
<dbReference type="InterPro" id="IPR001792">
    <property type="entry name" value="Acylphosphatase-like_dom"/>
</dbReference>
<evidence type="ECO:0000256" key="5">
    <source>
        <dbReference type="RuleBase" id="RU004168"/>
    </source>
</evidence>
<evidence type="ECO:0000256" key="2">
    <source>
        <dbReference type="ARBA" id="ARBA00012150"/>
    </source>
</evidence>
<dbReference type="PANTHER" id="PTHR47268">
    <property type="entry name" value="ACYLPHOSPHATASE"/>
    <property type="match status" value="1"/>
</dbReference>
<keyword evidence="4" id="KW-0378">Hydrolase</keyword>
<comment type="catalytic activity">
    <reaction evidence="3 4">
        <text>an acyl phosphate + H2O = a carboxylate + phosphate + H(+)</text>
        <dbReference type="Rhea" id="RHEA:14965"/>
        <dbReference type="ChEBI" id="CHEBI:15377"/>
        <dbReference type="ChEBI" id="CHEBI:15378"/>
        <dbReference type="ChEBI" id="CHEBI:29067"/>
        <dbReference type="ChEBI" id="CHEBI:43474"/>
        <dbReference type="ChEBI" id="CHEBI:59918"/>
        <dbReference type="EC" id="3.6.1.7"/>
    </reaction>
</comment>
<dbReference type="PRINTS" id="PR00112">
    <property type="entry name" value="ACYLPHPHTASE"/>
</dbReference>
<sequence length="90" mass="9999">MPIAFRVHGEVQGVGYRRFAQREAQALGLAGWVRNEADGTVGGEAEGSETALESFRLRLARGPAFGHVSRLDWEAPDMRSSLPFPFEIRR</sequence>
<evidence type="ECO:0000256" key="1">
    <source>
        <dbReference type="ARBA" id="ARBA00005614"/>
    </source>
</evidence>
<dbReference type="Pfam" id="PF00708">
    <property type="entry name" value="Acylphosphatase"/>
    <property type="match status" value="1"/>
</dbReference>
<comment type="caution">
    <text evidence="7">The sequence shown here is derived from an EMBL/GenBank/DDBJ whole genome shotgun (WGS) entry which is preliminary data.</text>
</comment>
<dbReference type="PROSITE" id="PS00151">
    <property type="entry name" value="ACYLPHOSPHATASE_2"/>
    <property type="match status" value="1"/>
</dbReference>
<dbReference type="InterPro" id="IPR017968">
    <property type="entry name" value="Acylphosphatase_CS"/>
</dbReference>
<evidence type="ECO:0000313" key="8">
    <source>
        <dbReference type="Proteomes" id="UP000709959"/>
    </source>
</evidence>
<reference evidence="7 8" key="1">
    <citation type="submission" date="2020-10" db="EMBL/GenBank/DDBJ databases">
        <title>Connecting structure to function with the recovery of over 1000 high-quality activated sludge metagenome-assembled genomes encoding full-length rRNA genes using long-read sequencing.</title>
        <authorList>
            <person name="Singleton C.M."/>
            <person name="Petriglieri F."/>
            <person name="Kristensen J.M."/>
            <person name="Kirkegaard R.H."/>
            <person name="Michaelsen T.Y."/>
            <person name="Andersen M.H."/>
            <person name="Karst S.M."/>
            <person name="Dueholm M.S."/>
            <person name="Nielsen P.H."/>
            <person name="Albertsen M."/>
        </authorList>
    </citation>
    <scope>NUCLEOTIDE SEQUENCE [LARGE SCALE GENOMIC DNA]</scope>
    <source>
        <strain evidence="7">OdNE_18-Q3-R46-58_MAXAC.008</strain>
    </source>
</reference>
<evidence type="ECO:0000256" key="4">
    <source>
        <dbReference type="PROSITE-ProRule" id="PRU00520"/>
    </source>
</evidence>
<dbReference type="EC" id="3.6.1.7" evidence="2 4"/>
<feature type="active site" evidence="4">
    <location>
        <position position="35"/>
    </location>
</feature>
<feature type="active site" evidence="4">
    <location>
        <position position="17"/>
    </location>
</feature>
<dbReference type="PANTHER" id="PTHR47268:SF4">
    <property type="entry name" value="ACYLPHOSPHATASE"/>
    <property type="match status" value="1"/>
</dbReference>
<evidence type="ECO:0000313" key="7">
    <source>
        <dbReference type="EMBL" id="MBK8573641.1"/>
    </source>
</evidence>
<dbReference type="InterPro" id="IPR020456">
    <property type="entry name" value="Acylphosphatase"/>
</dbReference>
<accession>A0A936F428</accession>
<comment type="similarity">
    <text evidence="1 5">Belongs to the acylphosphatase family.</text>
</comment>
<protein>
    <recommendedName>
        <fullName evidence="2 4">acylphosphatase</fullName>
        <ecNumber evidence="2 4">3.6.1.7</ecNumber>
    </recommendedName>
</protein>
<dbReference type="PROSITE" id="PS51160">
    <property type="entry name" value="ACYLPHOSPHATASE_3"/>
    <property type="match status" value="1"/>
</dbReference>
<evidence type="ECO:0000259" key="6">
    <source>
        <dbReference type="PROSITE" id="PS51160"/>
    </source>
</evidence>
<dbReference type="InterPro" id="IPR036046">
    <property type="entry name" value="Acylphosphatase-like_dom_sf"/>
</dbReference>